<dbReference type="FunFam" id="1.10.579.10:FF:000004">
    <property type="entry name" value="Cryptochrome-1"/>
    <property type="match status" value="1"/>
</dbReference>
<dbReference type="HOGENOM" id="CLU_010348_3_2_1"/>
<dbReference type="OMA" id="GNWNYTA"/>
<dbReference type="GO" id="GO:0003904">
    <property type="term" value="F:deoxyribodipyrimidine photo-lyase activity"/>
    <property type="evidence" value="ECO:0007669"/>
    <property type="project" value="TreeGrafter"/>
</dbReference>
<dbReference type="InterPro" id="IPR005101">
    <property type="entry name" value="Cryptochr/Photolyase_FAD-bd"/>
</dbReference>
<evidence type="ECO:0000256" key="7">
    <source>
        <dbReference type="SAM" id="MobiDB-lite"/>
    </source>
</evidence>
<reference evidence="9 10" key="1">
    <citation type="journal article" date="2007" name="Nature">
        <title>Evolution of genes and genomes on the Drosophila phylogeny.</title>
        <authorList>
            <consortium name="Drosophila 12 Genomes Consortium"/>
            <person name="Clark A.G."/>
            <person name="Eisen M.B."/>
            <person name="Smith D.R."/>
            <person name="Bergman C.M."/>
            <person name="Oliver B."/>
            <person name="Markow T.A."/>
            <person name="Kaufman T.C."/>
            <person name="Kellis M."/>
            <person name="Gelbart W."/>
            <person name="Iyer V.N."/>
            <person name="Pollard D.A."/>
            <person name="Sackton T.B."/>
            <person name="Larracuente A.M."/>
            <person name="Singh N.D."/>
            <person name="Abad J.P."/>
            <person name="Abt D.N."/>
            <person name="Adryan B."/>
            <person name="Aguade M."/>
            <person name="Akashi H."/>
            <person name="Anderson W.W."/>
            <person name="Aquadro C.F."/>
            <person name="Ardell D.H."/>
            <person name="Arguello R."/>
            <person name="Artieri C.G."/>
            <person name="Barbash D.A."/>
            <person name="Barker D."/>
            <person name="Barsanti P."/>
            <person name="Batterham P."/>
            <person name="Batzoglou S."/>
            <person name="Begun D."/>
            <person name="Bhutkar A."/>
            <person name="Blanco E."/>
            <person name="Bosak S.A."/>
            <person name="Bradley R.K."/>
            <person name="Brand A.D."/>
            <person name="Brent M.R."/>
            <person name="Brooks A.N."/>
            <person name="Brown R.H."/>
            <person name="Butlin R.K."/>
            <person name="Caggese C."/>
            <person name="Calvi B.R."/>
            <person name="Bernardo de Carvalho A."/>
            <person name="Caspi A."/>
            <person name="Castrezana S."/>
            <person name="Celniker S.E."/>
            <person name="Chang J.L."/>
            <person name="Chapple C."/>
            <person name="Chatterji S."/>
            <person name="Chinwalla A."/>
            <person name="Civetta A."/>
            <person name="Clifton S.W."/>
            <person name="Comeron J.M."/>
            <person name="Costello J.C."/>
            <person name="Coyne J.A."/>
            <person name="Daub J."/>
            <person name="David R.G."/>
            <person name="Delcher A.L."/>
            <person name="Delehaunty K."/>
            <person name="Do C.B."/>
            <person name="Ebling H."/>
            <person name="Edwards K."/>
            <person name="Eickbush T."/>
            <person name="Evans J.D."/>
            <person name="Filipski A."/>
            <person name="Findeiss S."/>
            <person name="Freyhult E."/>
            <person name="Fulton L."/>
            <person name="Fulton R."/>
            <person name="Garcia A.C."/>
            <person name="Gardiner A."/>
            <person name="Garfield D.A."/>
            <person name="Garvin B.E."/>
            <person name="Gibson G."/>
            <person name="Gilbert D."/>
            <person name="Gnerre S."/>
            <person name="Godfrey J."/>
            <person name="Good R."/>
            <person name="Gotea V."/>
            <person name="Gravely B."/>
            <person name="Greenberg A.J."/>
            <person name="Griffiths-Jones S."/>
            <person name="Gross S."/>
            <person name="Guigo R."/>
            <person name="Gustafson E.A."/>
            <person name="Haerty W."/>
            <person name="Hahn M.W."/>
            <person name="Halligan D.L."/>
            <person name="Halpern A.L."/>
            <person name="Halter G.M."/>
            <person name="Han M.V."/>
            <person name="Heger A."/>
            <person name="Hillier L."/>
            <person name="Hinrichs A.S."/>
            <person name="Holmes I."/>
            <person name="Hoskins R.A."/>
            <person name="Hubisz M.J."/>
            <person name="Hultmark D."/>
            <person name="Huntley M.A."/>
            <person name="Jaffe D.B."/>
            <person name="Jagadeeshan S."/>
            <person name="Jeck W.R."/>
            <person name="Johnson J."/>
            <person name="Jones C.D."/>
            <person name="Jordan W.C."/>
            <person name="Karpen G.H."/>
            <person name="Kataoka E."/>
            <person name="Keightley P.D."/>
            <person name="Kheradpour P."/>
            <person name="Kirkness E.F."/>
            <person name="Koerich L.B."/>
            <person name="Kristiansen K."/>
            <person name="Kudrna D."/>
            <person name="Kulathinal R.J."/>
            <person name="Kumar S."/>
            <person name="Kwok R."/>
            <person name="Lander E."/>
            <person name="Langley C.H."/>
            <person name="Lapoint R."/>
            <person name="Lazzaro B.P."/>
            <person name="Lee S.J."/>
            <person name="Levesque L."/>
            <person name="Li R."/>
            <person name="Lin C.F."/>
            <person name="Lin M.F."/>
            <person name="Lindblad-Toh K."/>
            <person name="Llopart A."/>
            <person name="Long M."/>
            <person name="Low L."/>
            <person name="Lozovsky E."/>
            <person name="Lu J."/>
            <person name="Luo M."/>
            <person name="Machado C.A."/>
            <person name="Makalowski W."/>
            <person name="Marzo M."/>
            <person name="Matsuda M."/>
            <person name="Matzkin L."/>
            <person name="McAllister B."/>
            <person name="McBride C.S."/>
            <person name="McKernan B."/>
            <person name="McKernan K."/>
            <person name="Mendez-Lago M."/>
            <person name="Minx P."/>
            <person name="Mollenhauer M.U."/>
            <person name="Montooth K."/>
            <person name="Mount S.M."/>
            <person name="Mu X."/>
            <person name="Myers E."/>
            <person name="Negre B."/>
            <person name="Newfeld S."/>
            <person name="Nielsen R."/>
            <person name="Noor M.A."/>
            <person name="O'Grady P."/>
            <person name="Pachter L."/>
            <person name="Papaceit M."/>
            <person name="Parisi M.J."/>
            <person name="Parisi M."/>
            <person name="Parts L."/>
            <person name="Pedersen J.S."/>
            <person name="Pesole G."/>
            <person name="Phillippy A.M."/>
            <person name="Ponting C.P."/>
            <person name="Pop M."/>
            <person name="Porcelli D."/>
            <person name="Powell J.R."/>
            <person name="Prohaska S."/>
            <person name="Pruitt K."/>
            <person name="Puig M."/>
            <person name="Quesneville H."/>
            <person name="Ram K.R."/>
            <person name="Rand D."/>
            <person name="Rasmussen M.D."/>
            <person name="Reed L.K."/>
            <person name="Reenan R."/>
            <person name="Reily A."/>
            <person name="Remington K.A."/>
            <person name="Rieger T.T."/>
            <person name="Ritchie M.G."/>
            <person name="Robin C."/>
            <person name="Rogers Y.H."/>
            <person name="Rohde C."/>
            <person name="Rozas J."/>
            <person name="Rubenfield M.J."/>
            <person name="Ruiz A."/>
            <person name="Russo S."/>
            <person name="Salzberg S.L."/>
            <person name="Sanchez-Gracia A."/>
            <person name="Saranga D.J."/>
            <person name="Sato H."/>
            <person name="Schaeffer S.W."/>
            <person name="Schatz M.C."/>
            <person name="Schlenke T."/>
            <person name="Schwartz R."/>
            <person name="Segarra C."/>
            <person name="Singh R.S."/>
            <person name="Sirot L."/>
            <person name="Sirota M."/>
            <person name="Sisneros N.B."/>
            <person name="Smith C.D."/>
            <person name="Smith T.F."/>
            <person name="Spieth J."/>
            <person name="Stage D.E."/>
            <person name="Stark A."/>
            <person name="Stephan W."/>
            <person name="Strausberg R.L."/>
            <person name="Strempel S."/>
            <person name="Sturgill D."/>
            <person name="Sutton G."/>
            <person name="Sutton G.G."/>
            <person name="Tao W."/>
            <person name="Teichmann S."/>
            <person name="Tobari Y.N."/>
            <person name="Tomimura Y."/>
            <person name="Tsolas J.M."/>
            <person name="Valente V.L."/>
            <person name="Venter E."/>
            <person name="Venter J.C."/>
            <person name="Vicario S."/>
            <person name="Vieira F.G."/>
            <person name="Vilella A.J."/>
            <person name="Villasante A."/>
            <person name="Walenz B."/>
            <person name="Wang J."/>
            <person name="Wasserman M."/>
            <person name="Watts T."/>
            <person name="Wilson D."/>
            <person name="Wilson R.K."/>
            <person name="Wing R.A."/>
            <person name="Wolfner M.F."/>
            <person name="Wong A."/>
            <person name="Wong G.K."/>
            <person name="Wu C.I."/>
            <person name="Wu G."/>
            <person name="Yamamoto D."/>
            <person name="Yang H.P."/>
            <person name="Yang S.P."/>
            <person name="Yorke J.A."/>
            <person name="Yoshida K."/>
            <person name="Zdobnov E."/>
            <person name="Zhang P."/>
            <person name="Zhang Y."/>
            <person name="Zimin A.V."/>
            <person name="Baldwin J."/>
            <person name="Abdouelleil A."/>
            <person name="Abdulkadir J."/>
            <person name="Abebe A."/>
            <person name="Abera B."/>
            <person name="Abreu J."/>
            <person name="Acer S.C."/>
            <person name="Aftuck L."/>
            <person name="Alexander A."/>
            <person name="An P."/>
            <person name="Anderson E."/>
            <person name="Anderson S."/>
            <person name="Arachi H."/>
            <person name="Azer M."/>
            <person name="Bachantsang P."/>
            <person name="Barry A."/>
            <person name="Bayul T."/>
            <person name="Berlin A."/>
            <person name="Bessette D."/>
            <person name="Bloom T."/>
            <person name="Blye J."/>
            <person name="Boguslavskiy L."/>
            <person name="Bonnet C."/>
            <person name="Boukhgalter B."/>
            <person name="Bourzgui I."/>
            <person name="Brown A."/>
            <person name="Cahill P."/>
            <person name="Channer S."/>
            <person name="Cheshatsang Y."/>
            <person name="Chuda L."/>
            <person name="Citroen M."/>
            <person name="Collymore A."/>
            <person name="Cooke P."/>
            <person name="Costello M."/>
            <person name="D'Aco K."/>
            <person name="Daza R."/>
            <person name="De Haan G."/>
            <person name="DeGray S."/>
            <person name="DeMaso C."/>
            <person name="Dhargay N."/>
            <person name="Dooley K."/>
            <person name="Dooley E."/>
            <person name="Doricent M."/>
            <person name="Dorje P."/>
            <person name="Dorjee K."/>
            <person name="Dupes A."/>
            <person name="Elong R."/>
            <person name="Falk J."/>
            <person name="Farina A."/>
            <person name="Faro S."/>
            <person name="Ferguson D."/>
            <person name="Fisher S."/>
            <person name="Foley C.D."/>
            <person name="Franke A."/>
            <person name="Friedrich D."/>
            <person name="Gadbois L."/>
            <person name="Gearin G."/>
            <person name="Gearin C.R."/>
            <person name="Giannoukos G."/>
            <person name="Goode T."/>
            <person name="Graham J."/>
            <person name="Grandbois E."/>
            <person name="Grewal S."/>
            <person name="Gyaltsen K."/>
            <person name="Hafez N."/>
            <person name="Hagos B."/>
            <person name="Hall J."/>
            <person name="Henson C."/>
            <person name="Hollinger A."/>
            <person name="Honan T."/>
            <person name="Huard M.D."/>
            <person name="Hughes L."/>
            <person name="Hurhula B."/>
            <person name="Husby M.E."/>
            <person name="Kamat A."/>
            <person name="Kanga B."/>
            <person name="Kashin S."/>
            <person name="Khazanovich D."/>
            <person name="Kisner P."/>
            <person name="Lance K."/>
            <person name="Lara M."/>
            <person name="Lee W."/>
            <person name="Lennon N."/>
            <person name="Letendre F."/>
            <person name="LeVine R."/>
            <person name="Lipovsky A."/>
            <person name="Liu X."/>
            <person name="Liu J."/>
            <person name="Liu S."/>
            <person name="Lokyitsang T."/>
            <person name="Lokyitsang Y."/>
            <person name="Lubonja R."/>
            <person name="Lui A."/>
            <person name="MacDonald P."/>
            <person name="Magnisalis V."/>
            <person name="Maru K."/>
            <person name="Matthews C."/>
            <person name="McCusker W."/>
            <person name="McDonough S."/>
            <person name="Mehta T."/>
            <person name="Meldrim J."/>
            <person name="Meneus L."/>
            <person name="Mihai O."/>
            <person name="Mihalev A."/>
            <person name="Mihova T."/>
            <person name="Mittelman R."/>
            <person name="Mlenga V."/>
            <person name="Montmayeur A."/>
            <person name="Mulrain L."/>
            <person name="Navidi A."/>
            <person name="Naylor J."/>
            <person name="Negash T."/>
            <person name="Nguyen T."/>
            <person name="Nguyen N."/>
            <person name="Nicol R."/>
            <person name="Norbu C."/>
            <person name="Norbu N."/>
            <person name="Novod N."/>
            <person name="O'Neill B."/>
            <person name="Osman S."/>
            <person name="Markiewicz E."/>
            <person name="Oyono O.L."/>
            <person name="Patti C."/>
            <person name="Phunkhang P."/>
            <person name="Pierre F."/>
            <person name="Priest M."/>
            <person name="Raghuraman S."/>
            <person name="Rege F."/>
            <person name="Reyes R."/>
            <person name="Rise C."/>
            <person name="Rogov P."/>
            <person name="Ross K."/>
            <person name="Ryan E."/>
            <person name="Settipalli S."/>
            <person name="Shea T."/>
            <person name="Sherpa N."/>
            <person name="Shi L."/>
            <person name="Shih D."/>
            <person name="Sparrow T."/>
            <person name="Spaulding J."/>
            <person name="Stalker J."/>
            <person name="Stange-Thomann N."/>
            <person name="Stavropoulos S."/>
            <person name="Stone C."/>
            <person name="Strader C."/>
            <person name="Tesfaye S."/>
            <person name="Thomson T."/>
            <person name="Thoulutsang Y."/>
            <person name="Thoulutsang D."/>
            <person name="Topham K."/>
            <person name="Topping I."/>
            <person name="Tsamla T."/>
            <person name="Vassiliev H."/>
            <person name="Vo A."/>
            <person name="Wangchuk T."/>
            <person name="Wangdi T."/>
            <person name="Weiand M."/>
            <person name="Wilkinson J."/>
            <person name="Wilson A."/>
            <person name="Yadav S."/>
            <person name="Young G."/>
            <person name="Yu Q."/>
            <person name="Zembek L."/>
            <person name="Zhong D."/>
            <person name="Zimmer A."/>
            <person name="Zwirko Z."/>
            <person name="Jaffe D.B."/>
            <person name="Alvarez P."/>
            <person name="Brockman W."/>
            <person name="Butler J."/>
            <person name="Chin C."/>
            <person name="Gnerre S."/>
            <person name="Grabherr M."/>
            <person name="Kleber M."/>
            <person name="Mauceli E."/>
            <person name="MacCallum I."/>
        </authorList>
    </citation>
    <scope>NUCLEOTIDE SEQUENCE [LARGE SCALE GENOMIC DNA]</scope>
    <source>
        <strain evidence="10">Tucson 15287-2541.00</strain>
    </source>
</reference>
<dbReference type="InterPro" id="IPR036134">
    <property type="entry name" value="Crypto/Photolyase_FAD-like_sf"/>
</dbReference>
<feature type="site" description="Electron transfer via tryptophanyl radical" evidence="6">
    <location>
        <position position="401"/>
    </location>
</feature>
<keyword evidence="10" id="KW-1185">Reference proteome</keyword>
<evidence type="ECO:0000259" key="8">
    <source>
        <dbReference type="PROSITE" id="PS51645"/>
    </source>
</evidence>
<evidence type="ECO:0000313" key="9">
    <source>
        <dbReference type="EMBL" id="EDW02770.1"/>
    </source>
</evidence>
<keyword evidence="4 5" id="KW-0274">FAD</keyword>
<evidence type="ECO:0000256" key="4">
    <source>
        <dbReference type="ARBA" id="ARBA00022827"/>
    </source>
</evidence>
<comment type="cofactor">
    <cofactor evidence="5">
        <name>FAD</name>
        <dbReference type="ChEBI" id="CHEBI:57692"/>
    </cofactor>
    <text evidence="5">Binds 1 FAD per subunit.</text>
</comment>
<dbReference type="SUPFAM" id="SSF48173">
    <property type="entry name" value="Cryptochrome/photolyase FAD-binding domain"/>
    <property type="match status" value="1"/>
</dbReference>
<dbReference type="Gene3D" id="3.40.50.620">
    <property type="entry name" value="HUPs"/>
    <property type="match status" value="1"/>
</dbReference>
<evidence type="ECO:0000256" key="5">
    <source>
        <dbReference type="PIRSR" id="PIRSR602081-1"/>
    </source>
</evidence>
<evidence type="ECO:0000256" key="1">
    <source>
        <dbReference type="ARBA" id="ARBA00005862"/>
    </source>
</evidence>
<feature type="domain" description="Photolyase/cryptochrome alpha/beta" evidence="8">
    <location>
        <begin position="6"/>
        <end position="141"/>
    </location>
</feature>
<dbReference type="PANTHER" id="PTHR11455">
    <property type="entry name" value="CRYPTOCHROME"/>
    <property type="match status" value="1"/>
</dbReference>
<dbReference type="InterPro" id="IPR002081">
    <property type="entry name" value="Cryptochrome/DNA_photolyase_1"/>
</dbReference>
<dbReference type="AlphaFoldDB" id="B4JAI4"/>
<dbReference type="GO" id="GO:0071949">
    <property type="term" value="F:FAD binding"/>
    <property type="evidence" value="ECO:0007669"/>
    <property type="project" value="TreeGrafter"/>
</dbReference>
<keyword evidence="2 5" id="KW-0285">Flavoprotein</keyword>
<evidence type="ECO:0000256" key="3">
    <source>
        <dbReference type="ARBA" id="ARBA00022741"/>
    </source>
</evidence>
<dbReference type="STRING" id="7222.B4JAI4"/>
<dbReference type="GO" id="GO:0003677">
    <property type="term" value="F:DNA binding"/>
    <property type="evidence" value="ECO:0007669"/>
    <property type="project" value="TreeGrafter"/>
</dbReference>
<comment type="similarity">
    <text evidence="1">Belongs to the DNA photolyase class-1 family.</text>
</comment>
<protein>
    <submittedName>
        <fullName evidence="9">GH10854</fullName>
    </submittedName>
</protein>
<accession>B4JAI4</accession>
<feature type="binding site" evidence="5">
    <location>
        <begin position="293"/>
        <end position="300"/>
    </location>
    <ligand>
        <name>FAD</name>
        <dbReference type="ChEBI" id="CHEBI:57692"/>
    </ligand>
</feature>
<dbReference type="KEGG" id="dgr:6561627"/>
<dbReference type="InParanoid" id="B4JAI4"/>
<evidence type="ECO:0000256" key="6">
    <source>
        <dbReference type="PIRSR" id="PIRSR602081-2"/>
    </source>
</evidence>
<dbReference type="Gene3D" id="1.10.579.10">
    <property type="entry name" value="DNA Cyclobutane Dipyrimidine Photolyase, subunit A, domain 3"/>
    <property type="match status" value="1"/>
</dbReference>
<dbReference type="GO" id="GO:0005737">
    <property type="term" value="C:cytoplasm"/>
    <property type="evidence" value="ECO:0007669"/>
    <property type="project" value="TreeGrafter"/>
</dbReference>
<evidence type="ECO:0000313" key="10">
    <source>
        <dbReference type="Proteomes" id="UP000001070"/>
    </source>
</evidence>
<dbReference type="eggNOG" id="KOG0133">
    <property type="taxonomic scope" value="Eukaryota"/>
</dbReference>
<dbReference type="InterPro" id="IPR036155">
    <property type="entry name" value="Crypto/Photolyase_N_sf"/>
</dbReference>
<keyword evidence="3" id="KW-0547">Nucleotide-binding</keyword>
<feature type="compositionally biased region" description="Basic and acidic residues" evidence="7">
    <location>
        <begin position="496"/>
        <end position="505"/>
    </location>
</feature>
<proteinExistence type="inferred from homology"/>
<dbReference type="Pfam" id="PF03441">
    <property type="entry name" value="FAD_binding_7"/>
    <property type="match status" value="1"/>
</dbReference>
<gene>
    <name evidence="9" type="primary">Dgri\GH10854</name>
    <name evidence="9" type="ORF">Dgri_GH10854</name>
</gene>
<feature type="region of interest" description="Disordered" evidence="7">
    <location>
        <begin position="496"/>
        <end position="538"/>
    </location>
</feature>
<dbReference type="EMBL" id="CH916368">
    <property type="protein sequence ID" value="EDW02770.1"/>
    <property type="molecule type" value="Genomic_DNA"/>
</dbReference>
<dbReference type="GO" id="GO:0032922">
    <property type="term" value="P:circadian regulation of gene expression"/>
    <property type="evidence" value="ECO:0007669"/>
    <property type="project" value="TreeGrafter"/>
</dbReference>
<name>B4JAI4_DROGR</name>
<dbReference type="OrthoDB" id="435881at2759"/>
<dbReference type="Gene3D" id="1.25.40.80">
    <property type="match status" value="1"/>
</dbReference>
<dbReference type="InterPro" id="IPR006050">
    <property type="entry name" value="DNA_photolyase_N"/>
</dbReference>
<feature type="binding site" evidence="5">
    <location>
        <begin position="252"/>
        <end position="256"/>
    </location>
    <ligand>
        <name>FAD</name>
        <dbReference type="ChEBI" id="CHEBI:57692"/>
    </ligand>
</feature>
<sequence>MTAQRRTLVHWFRKGLRVHDNPALFQIFEVARAAPEKFYVRPIFILDPGILDWMQVGANRWRFLQQSLSDLDQQLRALNTRLFVVRGKPVDIFPGLFERWQVQLLTYETDIEPYAVLRDAAVQQLAASQGVKVDTHCSHTIYNPELVIVRNLGKPPITYQKFLGIVEKLKLPKVLNKPKKLPDGMQPLADSDIYDYPTLEQLVKRPEDLGINKFPGGESEALRRMEASLADEQWVAKFEKPKTAPNSLEPSTTVLSPYLKFGCLSARLFHERLQEILARQPKHSKPPVSLVGQLLWREFYYTVAAAEPNFDRMLGNAYCLQIPWQEQPEHLEAWAHGRTGYPFIDAIMRQLRQEGWIHHLARHAVACFLTRGDLWISWEEGQRVFEQLLLDQDWALNAGNWMWLSASAFFHQYFRVYSPVAFGKKTDPKGDYIKKYVPELAKYPAKCIYEPWKATLGEQRDYGCVLGSDYPHRIVNHDVVHKENIKRMSDAYKVNREVRTGKQEEGHEEEEEYEEHPTGKRKASSKVTGSKLKHKLLK</sequence>
<feature type="site" description="Electron transfer via tryptophanyl radical" evidence="6">
    <location>
        <position position="378"/>
    </location>
</feature>
<dbReference type="GO" id="GO:0043153">
    <property type="term" value="P:entrainment of circadian clock by photoperiod"/>
    <property type="evidence" value="ECO:0007669"/>
    <property type="project" value="TreeGrafter"/>
</dbReference>
<dbReference type="Proteomes" id="UP000001070">
    <property type="component" value="Unassembled WGS sequence"/>
</dbReference>
<dbReference type="PANTHER" id="PTHR11455:SF9">
    <property type="entry name" value="CRYPTOCHROME CIRCADIAN CLOCK 5 ISOFORM X1"/>
    <property type="match status" value="1"/>
</dbReference>
<organism evidence="10">
    <name type="scientific">Drosophila grimshawi</name>
    <name type="common">Hawaiian fruit fly</name>
    <name type="synonym">Idiomyia grimshawi</name>
    <dbReference type="NCBI Taxonomy" id="7222"/>
    <lineage>
        <taxon>Eukaryota</taxon>
        <taxon>Metazoa</taxon>
        <taxon>Ecdysozoa</taxon>
        <taxon>Arthropoda</taxon>
        <taxon>Hexapoda</taxon>
        <taxon>Insecta</taxon>
        <taxon>Pterygota</taxon>
        <taxon>Neoptera</taxon>
        <taxon>Endopterygota</taxon>
        <taxon>Diptera</taxon>
        <taxon>Brachycera</taxon>
        <taxon>Muscomorpha</taxon>
        <taxon>Ephydroidea</taxon>
        <taxon>Drosophilidae</taxon>
        <taxon>Drosophila</taxon>
        <taxon>Hawaiian Drosophila</taxon>
    </lineage>
</organism>
<feature type="binding site" evidence="5">
    <location>
        <begin position="391"/>
        <end position="393"/>
    </location>
    <ligand>
        <name>FAD</name>
        <dbReference type="ChEBI" id="CHEBI:57692"/>
    </ligand>
</feature>
<evidence type="ECO:0000256" key="2">
    <source>
        <dbReference type="ARBA" id="ARBA00022630"/>
    </source>
</evidence>
<dbReference type="Pfam" id="PF00875">
    <property type="entry name" value="DNA_photolyase"/>
    <property type="match status" value="1"/>
</dbReference>
<dbReference type="InterPro" id="IPR014729">
    <property type="entry name" value="Rossmann-like_a/b/a_fold"/>
</dbReference>
<dbReference type="PROSITE" id="PS51645">
    <property type="entry name" value="PHR_CRY_ALPHA_BETA"/>
    <property type="match status" value="1"/>
</dbReference>
<dbReference type="GO" id="GO:0005634">
    <property type="term" value="C:nucleus"/>
    <property type="evidence" value="ECO:0007669"/>
    <property type="project" value="TreeGrafter"/>
</dbReference>
<feature type="site" description="Electron transfer via tryptophanyl radical" evidence="6">
    <location>
        <position position="324"/>
    </location>
</feature>
<dbReference type="FunCoup" id="B4JAI4">
    <property type="interactions" value="997"/>
</dbReference>
<dbReference type="SUPFAM" id="SSF52425">
    <property type="entry name" value="Cryptochrome/photolyase, N-terminal domain"/>
    <property type="match status" value="1"/>
</dbReference>
<dbReference type="PhylomeDB" id="B4JAI4"/>